<dbReference type="Pfam" id="PF01370">
    <property type="entry name" value="Epimerase"/>
    <property type="match status" value="1"/>
</dbReference>
<dbReference type="Proteomes" id="UP000076404">
    <property type="component" value="Chromosome"/>
</dbReference>
<dbReference type="KEGG" id="gph:GEMMAAP_02560"/>
<evidence type="ECO:0000259" key="3">
    <source>
        <dbReference type="Pfam" id="PF08338"/>
    </source>
</evidence>
<feature type="domain" description="DUF1731" evidence="3">
    <location>
        <begin position="406"/>
        <end position="452"/>
    </location>
</feature>
<name>A0A143BHD3_9BACT</name>
<dbReference type="InterPro" id="IPR036291">
    <property type="entry name" value="NAD(P)-bd_dom_sf"/>
</dbReference>
<evidence type="ECO:0000313" key="5">
    <source>
        <dbReference type="Proteomes" id="UP000076404"/>
    </source>
</evidence>
<proteinExistence type="inferred from homology"/>
<dbReference type="Pfam" id="PF08338">
    <property type="entry name" value="DUF1731"/>
    <property type="match status" value="1"/>
</dbReference>
<dbReference type="eggNOG" id="COG1090">
    <property type="taxonomic scope" value="Bacteria"/>
</dbReference>
<dbReference type="InterPro" id="IPR010099">
    <property type="entry name" value="SDR39U1"/>
</dbReference>
<evidence type="ECO:0008006" key="6">
    <source>
        <dbReference type="Google" id="ProtNLM"/>
    </source>
</evidence>
<dbReference type="PANTHER" id="PTHR11092:SF0">
    <property type="entry name" value="EPIMERASE FAMILY PROTEIN SDR39U1"/>
    <property type="match status" value="1"/>
</dbReference>
<dbReference type="eggNOG" id="COG4276">
    <property type="taxonomic scope" value="Bacteria"/>
</dbReference>
<protein>
    <recommendedName>
        <fullName evidence="6">DUF1731 domain-containing protein</fullName>
    </recommendedName>
</protein>
<dbReference type="CDD" id="cd05242">
    <property type="entry name" value="SDR_a8"/>
    <property type="match status" value="1"/>
</dbReference>
<accession>A0A143BHD3</accession>
<dbReference type="AlphaFoldDB" id="A0A143BHD3"/>
<dbReference type="InterPro" id="IPR019587">
    <property type="entry name" value="Polyketide_cyclase/dehydratase"/>
</dbReference>
<dbReference type="InterPro" id="IPR013549">
    <property type="entry name" value="DUF1731"/>
</dbReference>
<dbReference type="SUPFAM" id="SSF51735">
    <property type="entry name" value="NAD(P)-binding Rossmann-fold domains"/>
    <property type="match status" value="1"/>
</dbReference>
<dbReference type="CDD" id="cd07820">
    <property type="entry name" value="SRPBCC_3"/>
    <property type="match status" value="1"/>
</dbReference>
<dbReference type="InterPro" id="IPR001509">
    <property type="entry name" value="Epimerase_deHydtase"/>
</dbReference>
<dbReference type="Gene3D" id="3.40.50.720">
    <property type="entry name" value="NAD(P)-binding Rossmann-like Domain"/>
    <property type="match status" value="1"/>
</dbReference>
<evidence type="ECO:0000259" key="2">
    <source>
        <dbReference type="Pfam" id="PF01370"/>
    </source>
</evidence>
<gene>
    <name evidence="4" type="ORF">GEMMAAP_02560</name>
</gene>
<reference evidence="4 5" key="2">
    <citation type="journal article" date="2016" name="Environ. Microbiol. Rep.">
        <title>Metagenomic evidence for the presence of phototrophic Gemmatimonadetes bacteria in diverse environments.</title>
        <authorList>
            <person name="Zeng Y."/>
            <person name="Baumbach J."/>
            <person name="Barbosa E.G."/>
            <person name="Azevedo V."/>
            <person name="Zhang C."/>
            <person name="Koblizek M."/>
        </authorList>
    </citation>
    <scope>NUCLEOTIDE SEQUENCE [LARGE SCALE GENOMIC DNA]</scope>
    <source>
        <strain evidence="4 5">AP64</strain>
    </source>
</reference>
<dbReference type="SUPFAM" id="SSF55961">
    <property type="entry name" value="Bet v1-like"/>
    <property type="match status" value="1"/>
</dbReference>
<dbReference type="NCBIfam" id="TIGR01777">
    <property type="entry name" value="yfcH"/>
    <property type="match status" value="1"/>
</dbReference>
<evidence type="ECO:0000256" key="1">
    <source>
        <dbReference type="ARBA" id="ARBA00009353"/>
    </source>
</evidence>
<reference evidence="4 5" key="1">
    <citation type="journal article" date="2014" name="Proc. Natl. Acad. Sci. U.S.A.">
        <title>Functional type 2 photosynthetic reaction centers found in the rare bacterial phylum Gemmatimonadetes.</title>
        <authorList>
            <person name="Zeng Y."/>
            <person name="Feng F."/>
            <person name="Medova H."/>
            <person name="Dean J."/>
            <person name="Koblizek M."/>
        </authorList>
    </citation>
    <scope>NUCLEOTIDE SEQUENCE [LARGE SCALE GENOMIC DNA]</scope>
    <source>
        <strain evidence="4 5">AP64</strain>
    </source>
</reference>
<comment type="similarity">
    <text evidence="1">Belongs to the NAD(P)-dependent epimerase/dehydratase family. SDR39U1 subfamily.</text>
</comment>
<dbReference type="STRING" id="1379270.GEMMAAP_02560"/>
<evidence type="ECO:0000313" key="4">
    <source>
        <dbReference type="EMBL" id="AMW04021.1"/>
    </source>
</evidence>
<dbReference type="Gene3D" id="3.30.530.20">
    <property type="match status" value="1"/>
</dbReference>
<dbReference type="OrthoDB" id="9801773at2"/>
<dbReference type="PANTHER" id="PTHR11092">
    <property type="entry name" value="SUGAR NUCLEOTIDE EPIMERASE RELATED"/>
    <property type="match status" value="1"/>
</dbReference>
<keyword evidence="5" id="KW-1185">Reference proteome</keyword>
<dbReference type="InterPro" id="IPR023393">
    <property type="entry name" value="START-like_dom_sf"/>
</dbReference>
<dbReference type="RefSeq" id="WP_026849310.1">
    <property type="nucleotide sequence ID" value="NZ_CP011454.1"/>
</dbReference>
<dbReference type="EMBL" id="CP011454">
    <property type="protein sequence ID" value="AMW04021.1"/>
    <property type="molecule type" value="Genomic_DNA"/>
</dbReference>
<organism evidence="4 5">
    <name type="scientific">Gemmatimonas phototrophica</name>
    <dbReference type="NCBI Taxonomy" id="1379270"/>
    <lineage>
        <taxon>Bacteria</taxon>
        <taxon>Pseudomonadati</taxon>
        <taxon>Gemmatimonadota</taxon>
        <taxon>Gemmatimonadia</taxon>
        <taxon>Gemmatimonadales</taxon>
        <taxon>Gemmatimonadaceae</taxon>
        <taxon>Gemmatimonas</taxon>
    </lineage>
</organism>
<sequence length="457" mass="49112">MPEFRQRVRVPVSAQELFAWHERPGAFLRLSPPWDRPEVVSHVGGIRDGAKVELRVHAGPIPTTWKLEHRDYIANEQFRDVMIAGPFTSWVHTHRVEPDGPSASVLDDHIAYELPLGTLGEAVGGGFAASTLARVFAYRHAITLGDLERHAEYASRPRLRVAITGATGFIGSQLAAFLSTGGHEVIRIGRGAVQPGVVDVSWNPSRGQLDAGSLEGVDAVIHLAGSSIAERWTAAHKQAIRDSRVEGTSLLAHTLAQLSRKPRVLLSGSAIGVYGNRGDDVLDERSAFGTDFLADVGKAWEAATAPAERAGIRVVHLRTGIVQGAAGGALAKQAPLFKFGVGGPLGSGTQWLSPIALDDHLGAMHFCLMRDDISGPVNLVAPEAVTNAEFTRVLAEVLSRPALVPAPAFALRLALGREMADATVLTSQRVRPTVLERAGFRWRFPTLKSMLQFELGA</sequence>
<dbReference type="Pfam" id="PF10604">
    <property type="entry name" value="Polyketide_cyc2"/>
    <property type="match status" value="1"/>
</dbReference>
<feature type="domain" description="NAD-dependent epimerase/dehydratase" evidence="2">
    <location>
        <begin position="161"/>
        <end position="286"/>
    </location>
</feature>